<dbReference type="AlphaFoldDB" id="A0A7E6FVC0"/>
<gene>
    <name evidence="2" type="primary">LOC118768555</name>
</gene>
<dbReference type="RefSeq" id="XP_036371217.1">
    <property type="nucleotide sequence ID" value="XM_036515324.1"/>
</dbReference>
<sequence>MVLNGRDTTLENWFSPKNLKSSPWTDLPKAKPNYFSMAGFKKKRRFYVSYTHFVCGGDKGWLIIIEAFYMCHWEIPYIYPRFIYSNAPSKAAWLLGYGSADTLAIFIRLIQK</sequence>
<evidence type="ECO:0000313" key="1">
    <source>
        <dbReference type="Proteomes" id="UP000515154"/>
    </source>
</evidence>
<reference evidence="2" key="1">
    <citation type="submission" date="2025-08" db="UniProtKB">
        <authorList>
            <consortium name="RefSeq"/>
        </authorList>
    </citation>
    <scope>IDENTIFICATION</scope>
</reference>
<accession>A0A7E6FVC0</accession>
<keyword evidence="1" id="KW-1185">Reference proteome</keyword>
<protein>
    <submittedName>
        <fullName evidence="2">Uncharacterized protein LOC118768555</fullName>
    </submittedName>
</protein>
<evidence type="ECO:0000313" key="2">
    <source>
        <dbReference type="RefSeq" id="XP_036371217.1"/>
    </source>
</evidence>
<dbReference type="KEGG" id="osn:118768555"/>
<organism evidence="1 2">
    <name type="scientific">Octopus sinensis</name>
    <name type="common">East Asian common octopus</name>
    <dbReference type="NCBI Taxonomy" id="2607531"/>
    <lineage>
        <taxon>Eukaryota</taxon>
        <taxon>Metazoa</taxon>
        <taxon>Spiralia</taxon>
        <taxon>Lophotrochozoa</taxon>
        <taxon>Mollusca</taxon>
        <taxon>Cephalopoda</taxon>
        <taxon>Coleoidea</taxon>
        <taxon>Octopodiformes</taxon>
        <taxon>Octopoda</taxon>
        <taxon>Incirrata</taxon>
        <taxon>Octopodidae</taxon>
        <taxon>Octopus</taxon>
    </lineage>
</organism>
<dbReference type="Proteomes" id="UP000515154">
    <property type="component" value="Linkage group LG30"/>
</dbReference>
<name>A0A7E6FVC0_9MOLL</name>
<proteinExistence type="predicted"/>